<dbReference type="OrthoDB" id="8357313at2"/>
<dbReference type="Pfam" id="PF22000">
    <property type="entry name" value="DUF6929"/>
    <property type="match status" value="1"/>
</dbReference>
<organism evidence="1 2">
    <name type="scientific">Alkanindiges illinoisensis</name>
    <dbReference type="NCBI Taxonomy" id="197183"/>
    <lineage>
        <taxon>Bacteria</taxon>
        <taxon>Pseudomonadati</taxon>
        <taxon>Pseudomonadota</taxon>
        <taxon>Gammaproteobacteria</taxon>
        <taxon>Moraxellales</taxon>
        <taxon>Moraxellaceae</taxon>
        <taxon>Alkanindiges</taxon>
    </lineage>
</organism>
<evidence type="ECO:0000313" key="1">
    <source>
        <dbReference type="EMBL" id="TEU30041.1"/>
    </source>
</evidence>
<evidence type="ECO:0008006" key="3">
    <source>
        <dbReference type="Google" id="ProtNLM"/>
    </source>
</evidence>
<dbReference type="RefSeq" id="WP_134243662.1">
    <property type="nucleotide sequence ID" value="NZ_SNTY01000013.1"/>
</dbReference>
<dbReference type="Proteomes" id="UP000297834">
    <property type="component" value="Unassembled WGS sequence"/>
</dbReference>
<dbReference type="InterPro" id="IPR053851">
    <property type="entry name" value="DUF6929"/>
</dbReference>
<name>A0A4Y7XEM1_9GAMM</name>
<protein>
    <recommendedName>
        <fullName evidence="3">DUF3616 domain-containing protein</fullName>
    </recommendedName>
</protein>
<gene>
    <name evidence="1" type="ORF">E2B99_03875</name>
</gene>
<comment type="caution">
    <text evidence="1">The sequence shown here is derived from an EMBL/GenBank/DDBJ whole genome shotgun (WGS) entry which is preliminary data.</text>
</comment>
<reference evidence="1 2" key="1">
    <citation type="submission" date="2019-03" db="EMBL/GenBank/DDBJ databases">
        <title>Alkanindiges illinoisensis: a potential pathogenic isolated from ascites of a gastric cancer patient with abdominal metastasis.</title>
        <authorList>
            <person name="Hu X."/>
            <person name="Yang B."/>
            <person name="Yan X."/>
            <person name="Lin L."/>
            <person name="Zhao H."/>
            <person name="Zhou F."/>
            <person name="Su B."/>
            <person name="Chen J."/>
            <person name="Rui Y."/>
            <person name="Wang Q."/>
            <person name="Zheng L."/>
        </authorList>
    </citation>
    <scope>NUCLEOTIDE SEQUENCE [LARGE SCALE GENOMIC DNA]</scope>
    <source>
        <strain evidence="1 2">NFYY 23406</strain>
    </source>
</reference>
<evidence type="ECO:0000313" key="2">
    <source>
        <dbReference type="Proteomes" id="UP000297834"/>
    </source>
</evidence>
<accession>A0A4Y7XEM1</accession>
<keyword evidence="2" id="KW-1185">Reference proteome</keyword>
<dbReference type="EMBL" id="SNTY01000013">
    <property type="protein sequence ID" value="TEU30041.1"/>
    <property type="molecule type" value="Genomic_DNA"/>
</dbReference>
<proteinExistence type="predicted"/>
<dbReference type="AlphaFoldDB" id="A0A4Y7XEM1"/>
<sequence>MQFILKAFQEIEGLGAASGLVYQQPRLYLISDYSSYLYCYELEQGQLNKIALFADSREFIPKPEKFDFEAIVEYGNALLLLGSGSTPRRNSLVRHDLSDSQADQGSTVATRQYDLSALYEKLRQTAQLNDDELNIEGAIYHQSQWLLFQRGNGAQAQNGIFIVQGNLVSDLSLSGNDVRPDDTIQSNNIVQAVEFVPLQLPVVNHVPSGFTDAILVGETIYFLASAENSSSTYQDGEVLGSYIGCMDLNTKTIQDMQLISTCHKFEGLTLYQQTPHKLEFLLCEDNDTEQLSTTIYKLTLAQD</sequence>
<dbReference type="STRING" id="1120977.GCA_000619845_00024"/>